<reference evidence="2" key="1">
    <citation type="journal article" date="2022" name="Mol. Ecol. Resour.">
        <title>The genomes of chicory, endive, great burdock and yacon provide insights into Asteraceae palaeo-polyploidization history and plant inulin production.</title>
        <authorList>
            <person name="Fan W."/>
            <person name="Wang S."/>
            <person name="Wang H."/>
            <person name="Wang A."/>
            <person name="Jiang F."/>
            <person name="Liu H."/>
            <person name="Zhao H."/>
            <person name="Xu D."/>
            <person name="Zhang Y."/>
        </authorList>
    </citation>
    <scope>NUCLEOTIDE SEQUENCE [LARGE SCALE GENOMIC DNA]</scope>
    <source>
        <strain evidence="2">cv. Yunnan</strain>
    </source>
</reference>
<accession>A0ACB9AW84</accession>
<evidence type="ECO:0000313" key="2">
    <source>
        <dbReference type="Proteomes" id="UP001056120"/>
    </source>
</evidence>
<proteinExistence type="predicted"/>
<evidence type="ECO:0000313" key="1">
    <source>
        <dbReference type="EMBL" id="KAI3713971.1"/>
    </source>
</evidence>
<reference evidence="1 2" key="2">
    <citation type="journal article" date="2022" name="Mol. Ecol. Resour.">
        <title>The genomes of chicory, endive, great burdock and yacon provide insights into Asteraceae paleo-polyploidization history and plant inulin production.</title>
        <authorList>
            <person name="Fan W."/>
            <person name="Wang S."/>
            <person name="Wang H."/>
            <person name="Wang A."/>
            <person name="Jiang F."/>
            <person name="Liu H."/>
            <person name="Zhao H."/>
            <person name="Xu D."/>
            <person name="Zhang Y."/>
        </authorList>
    </citation>
    <scope>NUCLEOTIDE SEQUENCE [LARGE SCALE GENOMIC DNA]</scope>
    <source>
        <strain evidence="2">cv. Yunnan</strain>
        <tissue evidence="1">Leaves</tissue>
    </source>
</reference>
<gene>
    <name evidence="1" type="ORF">L1987_72560</name>
</gene>
<name>A0ACB9AW84_9ASTR</name>
<dbReference type="Proteomes" id="UP001056120">
    <property type="component" value="Linkage Group LG24"/>
</dbReference>
<dbReference type="EMBL" id="CM042041">
    <property type="protein sequence ID" value="KAI3713971.1"/>
    <property type="molecule type" value="Genomic_DNA"/>
</dbReference>
<comment type="caution">
    <text evidence="1">The sequence shown here is derived from an EMBL/GenBank/DDBJ whole genome shotgun (WGS) entry which is preliminary data.</text>
</comment>
<sequence length="393" mass="41413">MPKSAKKSASKVDSTLPAVAKPTKTEKNGKRDADEIIEKKVASGKKQKLVNGGAAPAVEKKTERKKNKKQESSASESEEEEKKEEPMNTGDESGSDDGESSDEEDNKAATDEEPAKQEAAKEANSDSEEESEEGEGDSSEEEDEPKITKKSAQTPATPQATGSKTLFMGNLSFAVEESDVINFFKDAGEVAEVRFSMKDGRFAGYGHVEFATPEAAKKALELNGELFLERAVRLDLAKERGAYTPKEGNDRSSQKSGEPKGLTVFVRGFGIDDGFDIVRSTLEEHFGQCGVVSRISIPKDLDTGGPKGVAFVEFADSKAFSKALELTGSEVSGGTITVEEAKQGGGGRGGGGRGGRGGGGRSGGRGRFGGRDGGRGRGGRGRGGRGGRRGRGF</sequence>
<protein>
    <submittedName>
        <fullName evidence="1">Uncharacterized protein</fullName>
    </submittedName>
</protein>
<organism evidence="1 2">
    <name type="scientific">Smallanthus sonchifolius</name>
    <dbReference type="NCBI Taxonomy" id="185202"/>
    <lineage>
        <taxon>Eukaryota</taxon>
        <taxon>Viridiplantae</taxon>
        <taxon>Streptophyta</taxon>
        <taxon>Embryophyta</taxon>
        <taxon>Tracheophyta</taxon>
        <taxon>Spermatophyta</taxon>
        <taxon>Magnoliopsida</taxon>
        <taxon>eudicotyledons</taxon>
        <taxon>Gunneridae</taxon>
        <taxon>Pentapetalae</taxon>
        <taxon>asterids</taxon>
        <taxon>campanulids</taxon>
        <taxon>Asterales</taxon>
        <taxon>Asteraceae</taxon>
        <taxon>Asteroideae</taxon>
        <taxon>Heliantheae alliance</taxon>
        <taxon>Millerieae</taxon>
        <taxon>Smallanthus</taxon>
    </lineage>
</organism>
<keyword evidence="2" id="KW-1185">Reference proteome</keyword>